<organism evidence="2 3">
    <name type="scientific">Streptomyces marianii</name>
    <dbReference type="NCBI Taxonomy" id="1817406"/>
    <lineage>
        <taxon>Bacteria</taxon>
        <taxon>Bacillati</taxon>
        <taxon>Actinomycetota</taxon>
        <taxon>Actinomycetes</taxon>
        <taxon>Kitasatosporales</taxon>
        <taxon>Streptomycetaceae</taxon>
        <taxon>Streptomyces</taxon>
    </lineage>
</organism>
<dbReference type="Proteomes" id="UP000305921">
    <property type="component" value="Unassembled WGS sequence"/>
</dbReference>
<sequence length="123" mass="11875">MGVFARFRRKAKGAVAASTEEDTAGRVTAGPEECAPGEPAKDAVKVNEPVEASADEAAGSVDSEKGADEGEAATGTGEAPAASGAAGGSGPSDGSSGADQVEIPKQQSVDEAADNGAGEGARK</sequence>
<evidence type="ECO:0000313" key="2">
    <source>
        <dbReference type="EMBL" id="TLQ43304.1"/>
    </source>
</evidence>
<dbReference type="AlphaFoldDB" id="A0A5R9E4W2"/>
<evidence type="ECO:0008006" key="4">
    <source>
        <dbReference type="Google" id="ProtNLM"/>
    </source>
</evidence>
<dbReference type="OrthoDB" id="9990609at2"/>
<gene>
    <name evidence="2" type="ORF">FEF34_09275</name>
</gene>
<accession>A0A5R9E4W2</accession>
<protein>
    <recommendedName>
        <fullName evidence="4">Gliding motility protein</fullName>
    </recommendedName>
</protein>
<evidence type="ECO:0000313" key="3">
    <source>
        <dbReference type="Proteomes" id="UP000305921"/>
    </source>
</evidence>
<feature type="compositionally biased region" description="Low complexity" evidence="1">
    <location>
        <begin position="72"/>
        <end position="84"/>
    </location>
</feature>
<dbReference type="EMBL" id="VAWE01000001">
    <property type="protein sequence ID" value="TLQ43304.1"/>
    <property type="molecule type" value="Genomic_DNA"/>
</dbReference>
<proteinExistence type="predicted"/>
<comment type="caution">
    <text evidence="2">The sequence shown here is derived from an EMBL/GenBank/DDBJ whole genome shotgun (WGS) entry which is preliminary data.</text>
</comment>
<keyword evidence="3" id="KW-1185">Reference proteome</keyword>
<evidence type="ECO:0000256" key="1">
    <source>
        <dbReference type="SAM" id="MobiDB-lite"/>
    </source>
</evidence>
<name>A0A5R9E4W2_9ACTN</name>
<feature type="compositionally biased region" description="Basic residues" evidence="1">
    <location>
        <begin position="1"/>
        <end position="12"/>
    </location>
</feature>
<reference evidence="2 3" key="1">
    <citation type="submission" date="2019-05" db="EMBL/GenBank/DDBJ databases">
        <title>Streptomyces marianii sp. nov., a novel marine actinomycete from southern coast of India.</title>
        <authorList>
            <person name="Iniyan A.M."/>
            <person name="Wink J."/>
            <person name="Ramprasad E."/>
            <person name="Ramana C.V."/>
            <person name="Bunk B."/>
            <person name="Sproer C."/>
            <person name="Joseph F.-J.R.S."/>
            <person name="Vincent S.G.P."/>
        </authorList>
    </citation>
    <scope>NUCLEOTIDE SEQUENCE [LARGE SCALE GENOMIC DNA]</scope>
    <source>
        <strain evidence="2 3">ICN19</strain>
    </source>
</reference>
<feature type="region of interest" description="Disordered" evidence="1">
    <location>
        <begin position="1"/>
        <end position="123"/>
    </location>
</feature>